<dbReference type="SMART" id="SM00112">
    <property type="entry name" value="CA"/>
    <property type="match status" value="9"/>
</dbReference>
<evidence type="ECO:0000313" key="9">
    <source>
        <dbReference type="EMBL" id="EAM52127.1"/>
    </source>
</evidence>
<feature type="domain" description="Cadherin" evidence="8">
    <location>
        <begin position="556"/>
        <end position="636"/>
    </location>
</feature>
<dbReference type="PROSITE" id="PS00330">
    <property type="entry name" value="HEMOLYSIN_CALCIUM"/>
    <property type="match status" value="1"/>
</dbReference>
<evidence type="ECO:0000313" key="10">
    <source>
        <dbReference type="Proteomes" id="UP000003922"/>
    </source>
</evidence>
<comment type="caution">
    <text evidence="9">The sequence shown here is derived from an EMBL/GenBank/DDBJ whole genome shotgun (WGS) entry which is preliminary data.</text>
</comment>
<evidence type="ECO:0000256" key="2">
    <source>
        <dbReference type="ARBA" id="ARBA00004496"/>
    </source>
</evidence>
<dbReference type="InterPro" id="IPR002126">
    <property type="entry name" value="Cadherin-like_dom"/>
</dbReference>
<dbReference type="InterPro" id="IPR001343">
    <property type="entry name" value="Hemolysn_Ca-bd"/>
</dbReference>
<dbReference type="PANTHER" id="PTHR24026">
    <property type="entry name" value="FAT ATYPICAL CADHERIN-RELATED"/>
    <property type="match status" value="1"/>
</dbReference>
<dbReference type="PANTHER" id="PTHR24026:SF126">
    <property type="entry name" value="PROTOCADHERIN FAT 4"/>
    <property type="match status" value="1"/>
</dbReference>
<dbReference type="NCBIfam" id="NF012200">
    <property type="entry name" value="choice_anch_D"/>
    <property type="match status" value="1"/>
</dbReference>
<dbReference type="EMBL" id="AADV02000002">
    <property type="protein sequence ID" value="EAM52127.1"/>
    <property type="molecule type" value="Genomic_DNA"/>
</dbReference>
<evidence type="ECO:0000256" key="5">
    <source>
        <dbReference type="ARBA" id="ARBA00022989"/>
    </source>
</evidence>
<feature type="domain" description="Cadherin" evidence="8">
    <location>
        <begin position="838"/>
        <end position="918"/>
    </location>
</feature>
<evidence type="ECO:0000256" key="3">
    <source>
        <dbReference type="ARBA" id="ARBA00022490"/>
    </source>
</evidence>
<feature type="domain" description="Cadherin" evidence="8">
    <location>
        <begin position="744"/>
        <end position="824"/>
    </location>
</feature>
<dbReference type="GO" id="GO:0007156">
    <property type="term" value="P:homophilic cell adhesion via plasma membrane adhesion molecules"/>
    <property type="evidence" value="ECO:0007669"/>
    <property type="project" value="InterPro"/>
</dbReference>
<dbReference type="Gene3D" id="2.150.10.10">
    <property type="entry name" value="Serralysin-like metalloprotease, C-terminal"/>
    <property type="match status" value="1"/>
</dbReference>
<dbReference type="InterPro" id="IPR013783">
    <property type="entry name" value="Ig-like_fold"/>
</dbReference>
<feature type="domain" description="Cadherin" evidence="8">
    <location>
        <begin position="368"/>
        <end position="448"/>
    </location>
</feature>
<dbReference type="PROSITE" id="PS50268">
    <property type="entry name" value="CADHERIN_2"/>
    <property type="match status" value="8"/>
</dbReference>
<dbReference type="InterPro" id="IPR018511">
    <property type="entry name" value="Hemolysin-typ_Ca-bd_CS"/>
</dbReference>
<comment type="subcellular location">
    <subcellularLocation>
        <location evidence="1">Cell projection</location>
        <location evidence="1">Cilium</location>
    </subcellularLocation>
    <subcellularLocation>
        <location evidence="2">Cytoplasm</location>
    </subcellularLocation>
</comment>
<dbReference type="CDD" id="cd11304">
    <property type="entry name" value="Cadherin_repeat"/>
    <property type="match status" value="9"/>
</dbReference>
<accession>Q4C8Z4</accession>
<organism evidence="9 10">
    <name type="scientific">Crocosphaera watsonii WH 8501</name>
    <dbReference type="NCBI Taxonomy" id="165597"/>
    <lineage>
        <taxon>Bacteria</taxon>
        <taxon>Bacillati</taxon>
        <taxon>Cyanobacteriota</taxon>
        <taxon>Cyanophyceae</taxon>
        <taxon>Oscillatoriophycideae</taxon>
        <taxon>Chroococcales</taxon>
        <taxon>Aphanothecaceae</taxon>
        <taxon>Crocosphaera</taxon>
    </lineage>
</organism>
<keyword evidence="6" id="KW-0969">Cilium</keyword>
<dbReference type="GO" id="GO:0005509">
    <property type="term" value="F:calcium ion binding"/>
    <property type="evidence" value="ECO:0007669"/>
    <property type="project" value="InterPro"/>
</dbReference>
<dbReference type="SUPFAM" id="SSF49313">
    <property type="entry name" value="Cadherin-like"/>
    <property type="match status" value="9"/>
</dbReference>
<proteinExistence type="predicted"/>
<dbReference type="Gene3D" id="2.60.40.60">
    <property type="entry name" value="Cadherins"/>
    <property type="match status" value="9"/>
</dbReference>
<dbReference type="InterPro" id="IPR011049">
    <property type="entry name" value="Serralysin-like_metalloprot_C"/>
</dbReference>
<dbReference type="AlphaFoldDB" id="Q4C8Z4"/>
<keyword evidence="5" id="KW-1133">Transmembrane helix</keyword>
<keyword evidence="10" id="KW-1185">Reference proteome</keyword>
<evidence type="ECO:0000256" key="7">
    <source>
        <dbReference type="ARBA" id="ARBA00023273"/>
    </source>
</evidence>
<dbReference type="InterPro" id="IPR053879">
    <property type="entry name" value="HYDIN_VesB_CFA65-like_Ig"/>
</dbReference>
<keyword evidence="5" id="KW-0472">Membrane</keyword>
<keyword evidence="3" id="KW-0963">Cytoplasm</keyword>
<dbReference type="Pfam" id="PF00353">
    <property type="entry name" value="HemolysinCabind"/>
    <property type="match status" value="3"/>
</dbReference>
<gene>
    <name evidence="9" type="ORF">CwatDRAFT_5942</name>
</gene>
<keyword evidence="7" id="KW-0966">Cell projection</keyword>
<dbReference type="Gene3D" id="2.60.40.10">
    <property type="entry name" value="Immunoglobulins"/>
    <property type="match status" value="1"/>
</dbReference>
<dbReference type="PRINTS" id="PR00313">
    <property type="entry name" value="CABNDNGRPT"/>
</dbReference>
<feature type="domain" description="Cadherin" evidence="8">
    <location>
        <begin position="274"/>
        <end position="354"/>
    </location>
</feature>
<dbReference type="RefSeq" id="WP_007303784.1">
    <property type="nucleotide sequence ID" value="NZ_AADV02000002.1"/>
</dbReference>
<dbReference type="InterPro" id="IPR006644">
    <property type="entry name" value="Cadg"/>
</dbReference>
<protein>
    <submittedName>
        <fullName evidence="9">VCBS</fullName>
    </submittedName>
</protein>
<evidence type="ECO:0000256" key="4">
    <source>
        <dbReference type="ARBA" id="ARBA00022692"/>
    </source>
</evidence>
<dbReference type="InterPro" id="IPR015919">
    <property type="entry name" value="Cadherin-like_sf"/>
</dbReference>
<reference evidence="9" key="3">
    <citation type="submission" date="2016-12" db="EMBL/GenBank/DDBJ databases">
        <title>Annotation of the draft genome assembly of Crocosphaera watsonii WH 8501.</title>
        <authorList>
            <consortium name="US DOE Joint Genome Institute (JGI-ORNL)"/>
            <person name="Larimer F."/>
            <person name="Land M."/>
        </authorList>
    </citation>
    <scope>NUCLEOTIDE SEQUENCE</scope>
    <source>
        <strain evidence="9">WH 8501</strain>
    </source>
</reference>
<dbReference type="SUPFAM" id="SSF51120">
    <property type="entry name" value="beta-Roll"/>
    <property type="match status" value="1"/>
</dbReference>
<dbReference type="SMART" id="SM00736">
    <property type="entry name" value="CADG"/>
    <property type="match status" value="7"/>
</dbReference>
<dbReference type="OrthoDB" id="468578at2"/>
<feature type="domain" description="Cadherin" evidence="8">
    <location>
        <begin position="67"/>
        <end position="166"/>
    </location>
</feature>
<dbReference type="Pfam" id="PF22544">
    <property type="entry name" value="HYDIN_VesB_CFA65-like_Ig"/>
    <property type="match status" value="1"/>
</dbReference>
<dbReference type="GO" id="GO:0005886">
    <property type="term" value="C:plasma membrane"/>
    <property type="evidence" value="ECO:0007669"/>
    <property type="project" value="UniProtKB-SubCell"/>
</dbReference>
<feature type="domain" description="Cadherin" evidence="8">
    <location>
        <begin position="650"/>
        <end position="730"/>
    </location>
</feature>
<reference evidence="9" key="2">
    <citation type="submission" date="2005-06" db="EMBL/GenBank/DDBJ databases">
        <title>Sequencing of the draft genome and assembly of Crocosphaera watsonii WH 8501.</title>
        <authorList>
            <consortium name="US DOE Joint Genome Institute (JGI-PGF)"/>
            <person name="Copeland A."/>
            <person name="Lucas S."/>
            <person name="Lapidus A."/>
            <person name="Barry K."/>
            <person name="Detter C."/>
            <person name="Glavina T."/>
            <person name="Hammon N."/>
            <person name="Israni S."/>
            <person name="Pitluck S."/>
            <person name="Richardson P."/>
        </authorList>
    </citation>
    <scope>NUCLEOTIDE SEQUENCE [LARGE SCALE GENOMIC DNA]</scope>
    <source>
        <strain evidence="9">WH 8501</strain>
    </source>
</reference>
<dbReference type="KEGG" id="cwa:CwatDRAFT_5942"/>
<sequence length="1220" mass="133562">MKCGIWVRNKDGKTFDYEENVNGNRFDVTIEVDEQGIGNTPDVSFTETVFIYNLNEAPTDILFDNLSIDENNIGGVISNLSVVDEDHNETFTYLQVYTKEKNGNGFIPDNRFEITNNQLKLKAGQALDFENESEITFYLTVRDSGNRSYFEEITIGVNDVNESPTNITLDNESVNENATGAVIGNLDTSDVDNEYTFTYTLDDDRFEVVNGQLKLKSGEFLNFENESSVNINITAEDSGNLTYNKLFTITVNDINKPPTNITLDNQSVNENASGEVIGNLSVTDVDNGDTFTYTVNDNRFEVINGQLKLKANQALDFENEPSININITAEDSETLTYSQPFTITVNDINEAPTNITLDNQSVNENASGEVIGNLSVTDVDNGDTFTYTVNDNRFEVINGQLKLKANQALDFENEPSININITAEDSETLTYSQPFTITVNDINEAPTNITLDNQSVNENASGEVIGNLSVTDVDNGDTVTYTVNDNRFEVVNGQLKLKANQALDFENEPSININITAEDSETLTYSQPFTITVNDVNETPTNITLDNQSVNENASGEVIGNLSVTDVDNGDTFTYTIDDNRFEVVNGQLKLKANQALDFENEPSININITAEDSGNLTYSQPFTITVNDINEAPTNIILDNQSVNENASGEVIGNLSVTDVDNGDTFTYTIDDNRFEVVNGQLKLKANQALDFENEPSLNINITAEDSETLTYSQPFTITVNDINEAPTNIILDNQSVNENASGEVIGNLFVTDVDNGDTFTYTIDDNRFEVVNGQLKLKANQALDFENEPSININITAEDSGNLTYSQPFTITVNDINEAPTNVILDNQSVNENASGEVIGNLSVTDVDNGDTVTYTVNDNLFEVVNGQLKLKANQALDFEDEPSININITAEDSETLTYSQPFTITVDDVNKTPTSGIIHIKQRNNDISNKSTLYLGKINVNSGMVSQILTIKNIGNADLNITNMAISGANASDFKITSPTINTLSAGSTTTITIEFKPGGIQSRMATLIINSDDQDESTYSINLIGQGMTNRNIVATDKDDQINNLGGNIKIDAGAGNDTVSGGQKGELIRSGEGDDWVNSGRGNDRIYGDEGNDHILGGIGRDYLRGGDDNDSLFGNEGNDYLIGDSSDDYLDGGEGSDRLRGGTGNDTFVLSKAQGTDLILDFNPEEDQFELQDLQVSDLSFDTDRMFGLIKVDNKIIAKVRNISGEQLRLYFGV</sequence>
<feature type="domain" description="Cadherin" evidence="8">
    <location>
        <begin position="462"/>
        <end position="542"/>
    </location>
</feature>
<dbReference type="GO" id="GO:0005737">
    <property type="term" value="C:cytoplasm"/>
    <property type="evidence" value="ECO:0007669"/>
    <property type="project" value="UniProtKB-SubCell"/>
</dbReference>
<name>Q4C8Z4_CROWT</name>
<reference evidence="9" key="1">
    <citation type="submission" date="2004-02" db="EMBL/GenBank/DDBJ databases">
        <authorList>
            <consortium name="DOE Joint Genome Institute"/>
        </authorList>
    </citation>
    <scope>NUCLEOTIDE SEQUENCE [LARGE SCALE GENOMIC DNA]</scope>
    <source>
        <strain evidence="9">WH 8501</strain>
    </source>
</reference>
<evidence type="ECO:0000256" key="6">
    <source>
        <dbReference type="ARBA" id="ARBA00023069"/>
    </source>
</evidence>
<keyword evidence="4" id="KW-0812">Transmembrane</keyword>
<dbReference type="Proteomes" id="UP000003922">
    <property type="component" value="Unassembled WGS sequence"/>
</dbReference>
<evidence type="ECO:0000259" key="8">
    <source>
        <dbReference type="PROSITE" id="PS50268"/>
    </source>
</evidence>
<evidence type="ECO:0000256" key="1">
    <source>
        <dbReference type="ARBA" id="ARBA00004138"/>
    </source>
</evidence>